<proteinExistence type="predicted"/>
<sequence length="307" mass="33871">MQFSPKKATAELRDWRYPVKSPLPVGYFDRRQATRSVEELPISSSHRSSSAQAATRTDEFGPHELIRDSPLGAQTDDSNLSKRVLRYDVQHAQRLQPMRSAPAMRVDIPLAVTRKERAKTDPVAGSRALREIIDIFDAHFAQVNEDARSRPAQGKRSKTNRAKSLELKLSRVGATSTWRNADESPSPRGAVQRAPNEIMPVALTGSMVHESKATATPHAGKDRSLIPVRNFCHPIQKTSPFASVEILELPQTLPSYPRKRSLTLSTLVSSSVAPALRTTSPSASAQNQKRSARAVHHEARAQLLSIA</sequence>
<evidence type="ECO:0000313" key="2">
    <source>
        <dbReference type="EMBL" id="CEH16981.1"/>
    </source>
</evidence>
<evidence type="ECO:0000256" key="1">
    <source>
        <dbReference type="SAM" id="MobiDB-lite"/>
    </source>
</evidence>
<dbReference type="EMBL" id="CCYA01000253">
    <property type="protein sequence ID" value="CEH16981.1"/>
    <property type="molecule type" value="Genomic_DNA"/>
</dbReference>
<accession>A0A0P1BMX9</accession>
<feature type="compositionally biased region" description="Polar residues" evidence="1">
    <location>
        <begin position="277"/>
        <end position="289"/>
    </location>
</feature>
<name>A0A0P1BMX9_9BASI</name>
<feature type="region of interest" description="Disordered" evidence="1">
    <location>
        <begin position="36"/>
        <end position="77"/>
    </location>
</feature>
<reference evidence="3" key="1">
    <citation type="submission" date="2014-09" db="EMBL/GenBank/DDBJ databases">
        <authorList>
            <person name="Sharma Rahul"/>
            <person name="Thines Marco"/>
        </authorList>
    </citation>
    <scope>NUCLEOTIDE SEQUENCE [LARGE SCALE GENOMIC DNA]</scope>
</reference>
<dbReference type="OrthoDB" id="10352975at2759"/>
<organism evidence="2 3">
    <name type="scientific">Ceraceosorus bombacis</name>
    <dbReference type="NCBI Taxonomy" id="401625"/>
    <lineage>
        <taxon>Eukaryota</taxon>
        <taxon>Fungi</taxon>
        <taxon>Dikarya</taxon>
        <taxon>Basidiomycota</taxon>
        <taxon>Ustilaginomycotina</taxon>
        <taxon>Exobasidiomycetes</taxon>
        <taxon>Ceraceosorales</taxon>
        <taxon>Ceraceosoraceae</taxon>
        <taxon>Ceraceosorus</taxon>
    </lineage>
</organism>
<protein>
    <submittedName>
        <fullName evidence="2">Uncharacterized protein</fullName>
    </submittedName>
</protein>
<evidence type="ECO:0000313" key="3">
    <source>
        <dbReference type="Proteomes" id="UP000054845"/>
    </source>
</evidence>
<feature type="region of interest" description="Disordered" evidence="1">
    <location>
        <begin position="273"/>
        <end position="297"/>
    </location>
</feature>
<dbReference type="AlphaFoldDB" id="A0A0P1BMX9"/>
<feature type="compositionally biased region" description="Basic and acidic residues" evidence="1">
    <location>
        <begin position="56"/>
        <end position="67"/>
    </location>
</feature>
<keyword evidence="3" id="KW-1185">Reference proteome</keyword>
<dbReference type="Proteomes" id="UP000054845">
    <property type="component" value="Unassembled WGS sequence"/>
</dbReference>